<proteinExistence type="predicted"/>
<dbReference type="EMBL" id="SNRW01001957">
    <property type="protein sequence ID" value="KAA6394380.1"/>
    <property type="molecule type" value="Genomic_DNA"/>
</dbReference>
<sequence>MSPRQSVPIIPAITEVDSTFENEIEKWQDQVSIQSICYKRRSSAFEEIIVPYPQICRQLLEIVSEDEHMIKESAHFILSQHQLIKIIAYTFYVVENQVVLNAEDEGFCGKYMNDDTRTLSDITINNVNILTLDIDKVNLLRDSYKLCLQEVRKITSIFDLGDISSKLMSAANLNLYDDFLIHDEILYGNVRHNVIEANEIFDTIADKSDTYSKIKSDEKQDLKLNIADQIDVYTKIETDTKLDEKADKSELIDAYSKTETDDKLNLKADKTDTVDSYSKTEDEAFLLLKADKTDLTKYIDLISAQTISGQKQFGTINVSSISQLSKNDASILLAGGGDIQVSSLVTQSQLQKIRDIATDQSKTYVHSTQKELNGYMSIQDNVAKLVIGDNSNIINKEITECDQCLSLVQTERIATEQ</sequence>
<protein>
    <submittedName>
        <fullName evidence="1">Uncharacterized protein</fullName>
    </submittedName>
</protein>
<dbReference type="AlphaFoldDB" id="A0A5J4WH86"/>
<reference evidence="1 2" key="1">
    <citation type="submission" date="2019-03" db="EMBL/GenBank/DDBJ databases">
        <title>Single cell metagenomics reveals metabolic interactions within the superorganism composed of flagellate Streblomastix strix and complex community of Bacteroidetes bacteria on its surface.</title>
        <authorList>
            <person name="Treitli S.C."/>
            <person name="Kolisko M."/>
            <person name="Husnik F."/>
            <person name="Keeling P."/>
            <person name="Hampl V."/>
        </authorList>
    </citation>
    <scope>NUCLEOTIDE SEQUENCE [LARGE SCALE GENOMIC DNA]</scope>
    <source>
        <strain evidence="1">ST1C</strain>
    </source>
</reference>
<evidence type="ECO:0000313" key="2">
    <source>
        <dbReference type="Proteomes" id="UP000324800"/>
    </source>
</evidence>
<gene>
    <name evidence="1" type="ORF">EZS28_010095</name>
</gene>
<comment type="caution">
    <text evidence="1">The sequence shown here is derived from an EMBL/GenBank/DDBJ whole genome shotgun (WGS) entry which is preliminary data.</text>
</comment>
<organism evidence="1 2">
    <name type="scientific">Streblomastix strix</name>
    <dbReference type="NCBI Taxonomy" id="222440"/>
    <lineage>
        <taxon>Eukaryota</taxon>
        <taxon>Metamonada</taxon>
        <taxon>Preaxostyla</taxon>
        <taxon>Oxymonadida</taxon>
        <taxon>Streblomastigidae</taxon>
        <taxon>Streblomastix</taxon>
    </lineage>
</organism>
<dbReference type="Proteomes" id="UP000324800">
    <property type="component" value="Unassembled WGS sequence"/>
</dbReference>
<name>A0A5J4WH86_9EUKA</name>
<evidence type="ECO:0000313" key="1">
    <source>
        <dbReference type="EMBL" id="KAA6394380.1"/>
    </source>
</evidence>
<accession>A0A5J4WH86</accession>